<dbReference type="AlphaFoldDB" id="A0A1I2VHA7"/>
<dbReference type="SUPFAM" id="SSF52172">
    <property type="entry name" value="CheY-like"/>
    <property type="match status" value="1"/>
</dbReference>
<evidence type="ECO:0000313" key="1">
    <source>
        <dbReference type="EMBL" id="SFG88540.1"/>
    </source>
</evidence>
<dbReference type="InterPro" id="IPR011006">
    <property type="entry name" value="CheY-like_superfamily"/>
</dbReference>
<dbReference type="EMBL" id="FOOX01000011">
    <property type="protein sequence ID" value="SFG88540.1"/>
    <property type="molecule type" value="Genomic_DNA"/>
</dbReference>
<gene>
    <name evidence="1" type="ORF">SAMN05660649_03013</name>
</gene>
<dbReference type="RefSeq" id="WP_092472200.1">
    <property type="nucleotide sequence ID" value="NZ_FOOX01000011.1"/>
</dbReference>
<organism evidence="1 2">
    <name type="scientific">Desulfotruncus arcticus DSM 17038</name>
    <dbReference type="NCBI Taxonomy" id="1121424"/>
    <lineage>
        <taxon>Bacteria</taxon>
        <taxon>Bacillati</taxon>
        <taxon>Bacillota</taxon>
        <taxon>Clostridia</taxon>
        <taxon>Eubacteriales</taxon>
        <taxon>Desulfallaceae</taxon>
        <taxon>Desulfotruncus</taxon>
    </lineage>
</organism>
<dbReference type="OrthoDB" id="1848513at2"/>
<evidence type="ECO:0000313" key="2">
    <source>
        <dbReference type="Proteomes" id="UP000199337"/>
    </source>
</evidence>
<dbReference type="Proteomes" id="UP000199337">
    <property type="component" value="Unassembled WGS sequence"/>
</dbReference>
<keyword evidence="2" id="KW-1185">Reference proteome</keyword>
<accession>A0A1I2VHA7</accession>
<sequence length="117" mass="13522">MKVYILDAEGATLDKMLLWLFDNSMVKVIAVFEKPDEFLEGIKKEPPDLVFVRLGNDEIPWLKTVRIMVALNQNIRVVFISDEPDYVLDACEIGSYGYLLCPVTKDKFDKLLYMLSR</sequence>
<dbReference type="STRING" id="341036.SAMN05660649_03013"/>
<reference evidence="2" key="1">
    <citation type="submission" date="2016-10" db="EMBL/GenBank/DDBJ databases">
        <authorList>
            <person name="Varghese N."/>
            <person name="Submissions S."/>
        </authorList>
    </citation>
    <scope>NUCLEOTIDE SEQUENCE [LARGE SCALE GENOMIC DNA]</scope>
    <source>
        <strain evidence="2">DSM 17038</strain>
    </source>
</reference>
<name>A0A1I2VHA7_9FIRM</name>
<dbReference type="Gene3D" id="3.40.50.2300">
    <property type="match status" value="1"/>
</dbReference>
<proteinExistence type="predicted"/>
<protein>
    <submittedName>
        <fullName evidence="1">Response regulator receiver domain-containing protein</fullName>
    </submittedName>
</protein>